<evidence type="ECO:0000259" key="1">
    <source>
        <dbReference type="PROSITE" id="PS51833"/>
    </source>
</evidence>
<sequence>MNESGFDRQSTLELLAFSDDLPSLPDRFVKIQQIAQDPDSSADDLAEVIRSDQATSAMILKFANSPAYNPTQTPIGELSKAIARLGSRETVHIATAISLMYGMILPTGMANIRAFWGHAFAVALVCEWIAREADPAEQHCSHERAFMTGLLHDVGRAALGMRVDFSYFERDVGHLRGESLIQAEEVFYGMNHAEAGQRLLQLWLFPDDLSEAVAQHHNPDASPFLARVCFAANTYVNEYLPDRAPFETIHDRVTEAMEASPPDFSSILNQ</sequence>
<dbReference type="AlphaFoldDB" id="A0A1L8CNG6"/>
<evidence type="ECO:0000313" key="3">
    <source>
        <dbReference type="Proteomes" id="UP000231632"/>
    </source>
</evidence>
<protein>
    <submittedName>
        <fullName evidence="2">HDOD domain protein</fullName>
    </submittedName>
</protein>
<dbReference type="STRING" id="1921010.MMIC_P1421"/>
<organism evidence="2 3">
    <name type="scientific">Mariprofundus micogutta</name>
    <dbReference type="NCBI Taxonomy" id="1921010"/>
    <lineage>
        <taxon>Bacteria</taxon>
        <taxon>Pseudomonadati</taxon>
        <taxon>Pseudomonadota</taxon>
        <taxon>Candidatius Mariprofundia</taxon>
        <taxon>Mariprofundales</taxon>
        <taxon>Mariprofundaceae</taxon>
        <taxon>Mariprofundus</taxon>
    </lineage>
</organism>
<name>A0A1L8CNG6_9PROT</name>
<dbReference type="Proteomes" id="UP000231632">
    <property type="component" value="Unassembled WGS sequence"/>
</dbReference>
<gene>
    <name evidence="2" type="ORF">MMIC_P1421</name>
</gene>
<dbReference type="PROSITE" id="PS51833">
    <property type="entry name" value="HDOD"/>
    <property type="match status" value="1"/>
</dbReference>
<dbReference type="Pfam" id="PF08668">
    <property type="entry name" value="HDOD"/>
    <property type="match status" value="1"/>
</dbReference>
<evidence type="ECO:0000313" key="2">
    <source>
        <dbReference type="EMBL" id="GAV20456.1"/>
    </source>
</evidence>
<reference evidence="2 3" key="1">
    <citation type="journal article" date="2017" name="Arch. Microbiol.">
        <title>Mariprofundus micogutta sp. nov., a novel iron-oxidizing zetaproteobacterium isolated from a deep-sea hydrothermal field at the Bayonnaise knoll of the Izu-Ogasawara arc, and a description of Mariprofundales ord. nov. and Zetaproteobacteria classis nov.</title>
        <authorList>
            <person name="Makita H."/>
            <person name="Tanaka E."/>
            <person name="Mitsunobu S."/>
            <person name="Miyazaki M."/>
            <person name="Nunoura T."/>
            <person name="Uematsu K."/>
            <person name="Takaki Y."/>
            <person name="Nishi S."/>
            <person name="Shimamura S."/>
            <person name="Takai K."/>
        </authorList>
    </citation>
    <scope>NUCLEOTIDE SEQUENCE [LARGE SCALE GENOMIC DNA]</scope>
    <source>
        <strain evidence="2 3">ET2</strain>
    </source>
</reference>
<keyword evidence="3" id="KW-1185">Reference proteome</keyword>
<dbReference type="PANTHER" id="PTHR33525">
    <property type="match status" value="1"/>
</dbReference>
<proteinExistence type="predicted"/>
<dbReference type="InterPro" id="IPR013976">
    <property type="entry name" value="HDOD"/>
</dbReference>
<comment type="caution">
    <text evidence="2">The sequence shown here is derived from an EMBL/GenBank/DDBJ whole genome shotgun (WGS) entry which is preliminary data.</text>
</comment>
<dbReference type="OrthoDB" id="9770715at2"/>
<dbReference type="RefSeq" id="WP_072659776.1">
    <property type="nucleotide sequence ID" value="NZ_BDFD01000011.1"/>
</dbReference>
<accession>A0A1L8CNG6</accession>
<dbReference type="PANTHER" id="PTHR33525:SF3">
    <property type="entry name" value="RIBONUCLEASE Y"/>
    <property type="match status" value="1"/>
</dbReference>
<feature type="domain" description="HDOD" evidence="1">
    <location>
        <begin position="21"/>
        <end position="219"/>
    </location>
</feature>
<dbReference type="EMBL" id="BDFD01000011">
    <property type="protein sequence ID" value="GAV20456.1"/>
    <property type="molecule type" value="Genomic_DNA"/>
</dbReference>
<dbReference type="InterPro" id="IPR052340">
    <property type="entry name" value="RNase_Y/CdgJ"/>
</dbReference>
<dbReference type="Gene3D" id="1.10.3210.10">
    <property type="entry name" value="Hypothetical protein af1432"/>
    <property type="match status" value="1"/>
</dbReference>
<dbReference type="SUPFAM" id="SSF109604">
    <property type="entry name" value="HD-domain/PDEase-like"/>
    <property type="match status" value="1"/>
</dbReference>